<dbReference type="EMBL" id="MLYV02000751">
    <property type="protein sequence ID" value="PSR78277.1"/>
    <property type="molecule type" value="Genomic_DNA"/>
</dbReference>
<dbReference type="OrthoDB" id="6359816at2759"/>
<feature type="region of interest" description="Disordered" evidence="1">
    <location>
        <begin position="12"/>
        <end position="33"/>
    </location>
</feature>
<evidence type="ECO:0008006" key="4">
    <source>
        <dbReference type="Google" id="ProtNLM"/>
    </source>
</evidence>
<accession>A0A2R6NWI1</accession>
<comment type="caution">
    <text evidence="2">The sequence shown here is derived from an EMBL/GenBank/DDBJ whole genome shotgun (WGS) entry which is preliminary data.</text>
</comment>
<reference evidence="2 3" key="1">
    <citation type="submission" date="2018-02" db="EMBL/GenBank/DDBJ databases">
        <title>Genome sequence of the basidiomycete white-rot fungus Phlebia centrifuga.</title>
        <authorList>
            <person name="Granchi Z."/>
            <person name="Peng M."/>
            <person name="de Vries R.P."/>
            <person name="Hilden K."/>
            <person name="Makela M.R."/>
            <person name="Grigoriev I."/>
            <person name="Riley R."/>
        </authorList>
    </citation>
    <scope>NUCLEOTIDE SEQUENCE [LARGE SCALE GENOMIC DNA]</scope>
    <source>
        <strain evidence="2 3">FBCC195</strain>
    </source>
</reference>
<dbReference type="STRING" id="98765.A0A2R6NWI1"/>
<dbReference type="Proteomes" id="UP000186601">
    <property type="component" value="Unassembled WGS sequence"/>
</dbReference>
<organism evidence="2 3">
    <name type="scientific">Hermanssonia centrifuga</name>
    <dbReference type="NCBI Taxonomy" id="98765"/>
    <lineage>
        <taxon>Eukaryota</taxon>
        <taxon>Fungi</taxon>
        <taxon>Dikarya</taxon>
        <taxon>Basidiomycota</taxon>
        <taxon>Agaricomycotina</taxon>
        <taxon>Agaricomycetes</taxon>
        <taxon>Polyporales</taxon>
        <taxon>Meruliaceae</taxon>
        <taxon>Hermanssonia</taxon>
    </lineage>
</organism>
<dbReference type="Gene3D" id="3.30.710.10">
    <property type="entry name" value="Potassium Channel Kv1.1, Chain A"/>
    <property type="match status" value="1"/>
</dbReference>
<evidence type="ECO:0000256" key="1">
    <source>
        <dbReference type="SAM" id="MobiDB-lite"/>
    </source>
</evidence>
<sequence>MASSVMEGMFALPQPSLSTPSGQTEDHPPSITLSEDSQTLQCLMRLLYADMGPKLWDLGTLNKVLDAAEKYEMANVTETLAIHILPQYIKENPLHIFALASRHNLTDIITKAASASLHIPFPKWDSPELSGITGAAYHKLVVYRQRCQDAAVESLTKSASQPQTRAFGLPITTPSFLQCSSCPRNPQGILDRYGNLPLWAIDHLDRAREALIKCVDGEAVTSLAILERTITKLPPLHRMGSQGCQCAATAPASLITFSRGLAVKMNQEITKVSVNISVED</sequence>
<gene>
    <name evidence="2" type="ORF">PHLCEN_2v7473</name>
</gene>
<evidence type="ECO:0000313" key="3">
    <source>
        <dbReference type="Proteomes" id="UP000186601"/>
    </source>
</evidence>
<proteinExistence type="predicted"/>
<dbReference type="AlphaFoldDB" id="A0A2R6NWI1"/>
<name>A0A2R6NWI1_9APHY</name>
<evidence type="ECO:0000313" key="2">
    <source>
        <dbReference type="EMBL" id="PSR78277.1"/>
    </source>
</evidence>
<dbReference type="InterPro" id="IPR011333">
    <property type="entry name" value="SKP1/BTB/POZ_sf"/>
</dbReference>
<keyword evidence="3" id="KW-1185">Reference proteome</keyword>
<protein>
    <recommendedName>
        <fullName evidence="4">BTB domain-containing protein</fullName>
    </recommendedName>
</protein>